<dbReference type="Gene3D" id="2.60.120.260">
    <property type="entry name" value="Galactose-binding domain-like"/>
    <property type="match status" value="1"/>
</dbReference>
<gene>
    <name evidence="1" type="ORF">SDC9_109236</name>
</gene>
<dbReference type="EMBL" id="VSSQ01018828">
    <property type="protein sequence ID" value="MPM62365.1"/>
    <property type="molecule type" value="Genomic_DNA"/>
</dbReference>
<protein>
    <submittedName>
        <fullName evidence="1">Uncharacterized protein</fullName>
    </submittedName>
</protein>
<proteinExistence type="predicted"/>
<organism evidence="1">
    <name type="scientific">bioreactor metagenome</name>
    <dbReference type="NCBI Taxonomy" id="1076179"/>
    <lineage>
        <taxon>unclassified sequences</taxon>
        <taxon>metagenomes</taxon>
        <taxon>ecological metagenomes</taxon>
    </lineage>
</organism>
<evidence type="ECO:0000313" key="1">
    <source>
        <dbReference type="EMBL" id="MPM62365.1"/>
    </source>
</evidence>
<comment type="caution">
    <text evidence="1">The sequence shown here is derived from an EMBL/GenBank/DDBJ whole genome shotgun (WGS) entry which is preliminary data.</text>
</comment>
<accession>A0A645BA88</accession>
<dbReference type="AlphaFoldDB" id="A0A645BA88"/>
<sequence>MKANKYIFAYLLAGFTYLSMAQTAEDLVLWDFRSTVGITTSYDYATAPVLPDGSNETNKTATFFTEGRKITGQNGYVFSTGWLFDQTPKYWTVDNVNTAGYYSLAFMFDMGASSGNAPRDFEVEYHLKNAETWVSLGTLMSPQGFATKTYPLPRECEDTIISLRIRLTSNYKINGVNEAQTNTQNRLKNVRVTGYPEPTQPSLVTSLSTYSICNVKKHTPTSILVDITGKKLSGPLTLSVAQPFTLNKTILTPDKESVVETVEISFTPTVGGEYNERLTISGGGVETKIINLRVVAEGYQLPTGIQTINNTKQDYQIKPVKSGITVSDTEGLYIDIYSVTGVKLKSVIGKAHVQVIPLETKGIYLIQIGNYVAKVIVNN</sequence>
<name>A0A645BA88_9ZZZZ</name>
<reference evidence="1" key="1">
    <citation type="submission" date="2019-08" db="EMBL/GenBank/DDBJ databases">
        <authorList>
            <person name="Kucharzyk K."/>
            <person name="Murdoch R.W."/>
            <person name="Higgins S."/>
            <person name="Loffler F."/>
        </authorList>
    </citation>
    <scope>NUCLEOTIDE SEQUENCE</scope>
</reference>